<dbReference type="AlphaFoldDB" id="A0A8D7AA11"/>
<evidence type="ECO:0000259" key="9">
    <source>
        <dbReference type="PROSITE" id="PS51671"/>
    </source>
</evidence>
<evidence type="ECO:0000256" key="3">
    <source>
        <dbReference type="ARBA" id="ARBA00023015"/>
    </source>
</evidence>
<sequence length="329" mass="35855">MDTPWNNWFTQSGMDESNLLRQWEIASPNQDIPQAAPAPGRGLIPQSLSSESHTSPPFRPVSSSPGFVAGSSMSQEIISWDFSPGAGKMDPGGSSLPSLLLPKPSPQSDSVPGRAVKMKEGIRVCAPGGSKQRHGTLLQRATLSQAQEHIIAERNRREKLNQKFIALSAIIPGLKKADKASILGDAVRYLKELQGRVKALEDQNMERTVESVVLVTKAQLSADDDGGSSSDENFDGQPWQKPFPEIEAKVSGKMVLVRIHCENRKGVLVKILSEIEHLNLTITNTNVMPFLGSSINITVTAQARPIFPIEEKFSMTAKDLVRKLKSALT</sequence>
<evidence type="ECO:0000256" key="6">
    <source>
        <dbReference type="SAM" id="Coils"/>
    </source>
</evidence>
<dbReference type="PROSITE" id="PS50888">
    <property type="entry name" value="BHLH"/>
    <property type="match status" value="1"/>
</dbReference>
<dbReference type="Gene3D" id="4.10.280.10">
    <property type="entry name" value="Helix-loop-helix DNA-binding domain"/>
    <property type="match status" value="1"/>
</dbReference>
<gene>
    <name evidence="10" type="ORF">GSMUA_135600.1</name>
</gene>
<dbReference type="EMBL" id="HG996469">
    <property type="protein sequence ID" value="CAG1843765.1"/>
    <property type="molecule type" value="Genomic_DNA"/>
</dbReference>
<evidence type="ECO:0000256" key="1">
    <source>
        <dbReference type="ARBA" id="ARBA00004123"/>
    </source>
</evidence>
<keyword evidence="5" id="KW-0539">Nucleus</keyword>
<dbReference type="PROSITE" id="PS51671">
    <property type="entry name" value="ACT"/>
    <property type="match status" value="1"/>
</dbReference>
<keyword evidence="6" id="KW-0175">Coiled coil</keyword>
<evidence type="ECO:0000259" key="8">
    <source>
        <dbReference type="PROSITE" id="PS50888"/>
    </source>
</evidence>
<feature type="compositionally biased region" description="Polar residues" evidence="7">
    <location>
        <begin position="46"/>
        <end position="66"/>
    </location>
</feature>
<dbReference type="SUPFAM" id="SSF47459">
    <property type="entry name" value="HLH, helix-loop-helix DNA-binding domain"/>
    <property type="match status" value="1"/>
</dbReference>
<dbReference type="GO" id="GO:0005634">
    <property type="term" value="C:nucleus"/>
    <property type="evidence" value="ECO:0007669"/>
    <property type="project" value="UniProtKB-SubCell"/>
</dbReference>
<keyword evidence="3" id="KW-0805">Transcription regulation</keyword>
<dbReference type="InterPro" id="IPR036638">
    <property type="entry name" value="HLH_DNA-bd_sf"/>
</dbReference>
<feature type="region of interest" description="Disordered" evidence="7">
    <location>
        <begin position="30"/>
        <end position="66"/>
    </location>
</feature>
<dbReference type="InterPro" id="IPR054502">
    <property type="entry name" value="bHLH-TF_ACT-like_plant"/>
</dbReference>
<comment type="subcellular location">
    <subcellularLocation>
        <location evidence="1">Nucleus</location>
    </subcellularLocation>
</comment>
<comment type="similarity">
    <text evidence="2">Belongs to the bHLH protein family.</text>
</comment>
<feature type="coiled-coil region" evidence="6">
    <location>
        <begin position="143"/>
        <end position="210"/>
    </location>
</feature>
<name>A0A8D7AA11_MUSAM</name>
<dbReference type="PANTHER" id="PTHR45959:SF2">
    <property type="entry name" value="BHLH TRANSCRIPTION FACTOR"/>
    <property type="match status" value="1"/>
</dbReference>
<organism evidence="10">
    <name type="scientific">Musa acuminata subsp. malaccensis</name>
    <name type="common">Wild banana</name>
    <name type="synonym">Musa malaccensis</name>
    <dbReference type="NCBI Taxonomy" id="214687"/>
    <lineage>
        <taxon>Eukaryota</taxon>
        <taxon>Viridiplantae</taxon>
        <taxon>Streptophyta</taxon>
        <taxon>Embryophyta</taxon>
        <taxon>Tracheophyta</taxon>
        <taxon>Spermatophyta</taxon>
        <taxon>Magnoliopsida</taxon>
        <taxon>Liliopsida</taxon>
        <taxon>Zingiberales</taxon>
        <taxon>Musaceae</taxon>
        <taxon>Musa</taxon>
    </lineage>
</organism>
<evidence type="ECO:0000256" key="2">
    <source>
        <dbReference type="ARBA" id="ARBA00005510"/>
    </source>
</evidence>
<dbReference type="Pfam" id="PF00010">
    <property type="entry name" value="HLH"/>
    <property type="match status" value="1"/>
</dbReference>
<dbReference type="InterPro" id="IPR011598">
    <property type="entry name" value="bHLH_dom"/>
</dbReference>
<accession>A0A8D7AA11</accession>
<keyword evidence="4" id="KW-0804">Transcription</keyword>
<feature type="domain" description="ACT" evidence="9">
    <location>
        <begin position="256"/>
        <end position="329"/>
    </location>
</feature>
<proteinExistence type="inferred from homology"/>
<evidence type="ECO:0000256" key="7">
    <source>
        <dbReference type="SAM" id="MobiDB-lite"/>
    </source>
</evidence>
<feature type="region of interest" description="Disordered" evidence="7">
    <location>
        <begin position="82"/>
        <end position="113"/>
    </location>
</feature>
<evidence type="ECO:0000256" key="5">
    <source>
        <dbReference type="ARBA" id="ARBA00023242"/>
    </source>
</evidence>
<dbReference type="InterPro" id="IPR052610">
    <property type="entry name" value="bHLH_transcription_regulator"/>
</dbReference>
<dbReference type="PANTHER" id="PTHR45959">
    <property type="entry name" value="BHLH TRANSCRIPTION FACTOR"/>
    <property type="match status" value="1"/>
</dbReference>
<dbReference type="GO" id="GO:0046983">
    <property type="term" value="F:protein dimerization activity"/>
    <property type="evidence" value="ECO:0007669"/>
    <property type="project" value="InterPro"/>
</dbReference>
<dbReference type="SMART" id="SM00353">
    <property type="entry name" value="HLH"/>
    <property type="match status" value="1"/>
</dbReference>
<dbReference type="Pfam" id="PF22754">
    <property type="entry name" value="bHLH-TF_ACT-like_plant"/>
    <property type="match status" value="1"/>
</dbReference>
<protein>
    <submittedName>
        <fullName evidence="10">(wild Malaysian banana) hypothetical protein</fullName>
    </submittedName>
</protein>
<evidence type="ECO:0000313" key="10">
    <source>
        <dbReference type="EMBL" id="CAG1843765.1"/>
    </source>
</evidence>
<reference evidence="10" key="1">
    <citation type="submission" date="2021-03" db="EMBL/GenBank/DDBJ databases">
        <authorList>
            <consortium name="Genoscope - CEA"/>
            <person name="William W."/>
        </authorList>
    </citation>
    <scope>NUCLEOTIDE SEQUENCE</scope>
    <source>
        <strain evidence="10">Doubled-haploid Pahang</strain>
    </source>
</reference>
<evidence type="ECO:0000256" key="4">
    <source>
        <dbReference type="ARBA" id="ARBA00023163"/>
    </source>
</evidence>
<dbReference type="InterPro" id="IPR002912">
    <property type="entry name" value="ACT_dom"/>
</dbReference>
<feature type="domain" description="BHLH" evidence="8">
    <location>
        <begin position="144"/>
        <end position="193"/>
    </location>
</feature>